<dbReference type="HAMAP" id="MF_01185">
    <property type="entry name" value="FliW"/>
    <property type="match status" value="1"/>
</dbReference>
<dbReference type="GO" id="GO:0006417">
    <property type="term" value="P:regulation of translation"/>
    <property type="evidence" value="ECO:0007669"/>
    <property type="project" value="UniProtKB-KW"/>
</dbReference>
<dbReference type="Gene3D" id="2.30.290.10">
    <property type="entry name" value="BH3618-like"/>
    <property type="match status" value="1"/>
</dbReference>
<keyword evidence="5" id="KW-0282">Flagellum</keyword>
<keyword evidence="5" id="KW-0966">Cell projection</keyword>
<evidence type="ECO:0000256" key="3">
    <source>
        <dbReference type="ARBA" id="ARBA00022845"/>
    </source>
</evidence>
<proteinExistence type="inferred from homology"/>
<protein>
    <recommendedName>
        <fullName evidence="4">Flagellar assembly factor FliW</fullName>
    </recommendedName>
</protein>
<dbReference type="SUPFAM" id="SSF141457">
    <property type="entry name" value="BH3618-like"/>
    <property type="match status" value="1"/>
</dbReference>
<dbReference type="InterPro" id="IPR024046">
    <property type="entry name" value="Flagellar_assmbl_FliW_dom_sf"/>
</dbReference>
<organism evidence="5 6">
    <name type="scientific">Fictibacillus enclensis</name>
    <dbReference type="NCBI Taxonomy" id="1017270"/>
    <lineage>
        <taxon>Bacteria</taxon>
        <taxon>Bacillati</taxon>
        <taxon>Bacillota</taxon>
        <taxon>Bacilli</taxon>
        <taxon>Bacillales</taxon>
        <taxon>Fictibacillaceae</taxon>
        <taxon>Fictibacillus</taxon>
    </lineage>
</organism>
<keyword evidence="5" id="KW-0969">Cilium</keyword>
<comment type="subunit">
    <text evidence="4">Interacts with translational regulator CsrA and flagellin(s).</text>
</comment>
<comment type="function">
    <text evidence="4">Acts as an anti-CsrA protein, binds CsrA and prevents it from repressing translation of its target genes, one of which is flagellin. Binds to flagellin and participates in the assembly of the flagellum.</text>
</comment>
<evidence type="ECO:0000256" key="4">
    <source>
        <dbReference type="HAMAP-Rule" id="MF_01185"/>
    </source>
</evidence>
<dbReference type="NCBIfam" id="NF009793">
    <property type="entry name" value="PRK13285.1-1"/>
    <property type="match status" value="1"/>
</dbReference>
<comment type="similarity">
    <text evidence="4">Belongs to the FliW family.</text>
</comment>
<dbReference type="GO" id="GO:0005737">
    <property type="term" value="C:cytoplasm"/>
    <property type="evidence" value="ECO:0007669"/>
    <property type="project" value="UniProtKB-SubCell"/>
</dbReference>
<dbReference type="InterPro" id="IPR003775">
    <property type="entry name" value="Flagellar_assembly_factor_FliW"/>
</dbReference>
<name>A0A0V8J7V0_9BACL</name>
<keyword evidence="6" id="KW-1185">Reference proteome</keyword>
<dbReference type="RefSeq" id="WP_061971898.1">
    <property type="nucleotide sequence ID" value="NZ_FMAV01000002.1"/>
</dbReference>
<comment type="caution">
    <text evidence="5">The sequence shown here is derived from an EMBL/GenBank/DDBJ whole genome shotgun (WGS) entry which is preliminary data.</text>
</comment>
<dbReference type="PANTHER" id="PTHR39190">
    <property type="entry name" value="FLAGELLAR ASSEMBLY FACTOR FLIW"/>
    <property type="match status" value="1"/>
</dbReference>
<keyword evidence="3 4" id="KW-0810">Translation regulation</keyword>
<dbReference type="OrthoDB" id="9801235at2"/>
<gene>
    <name evidence="4" type="primary">fliW</name>
    <name evidence="5" type="ORF">AS030_10965</name>
</gene>
<sequence>MKLKTKFHGEIEVEESNMITFEHGIPGFEEEGKFIIVPFEDTPFSILQSVKTAELAFVTADPFMYFEDYDFTLPDAVVEGLEIKEQQDVFVQVIVTLRDELSKSTANLQAPVVINKVNNQGKQVVLNDRNYTPRHQLFAETAAERGV</sequence>
<evidence type="ECO:0000313" key="6">
    <source>
        <dbReference type="Proteomes" id="UP000054099"/>
    </source>
</evidence>
<keyword evidence="4" id="KW-0143">Chaperone</keyword>
<dbReference type="PANTHER" id="PTHR39190:SF1">
    <property type="entry name" value="FLAGELLAR ASSEMBLY FACTOR FLIW"/>
    <property type="match status" value="1"/>
</dbReference>
<keyword evidence="2 4" id="KW-1005">Bacterial flagellum biogenesis</keyword>
<dbReference type="EMBL" id="LNQN01000002">
    <property type="protein sequence ID" value="KSU83101.1"/>
    <property type="molecule type" value="Genomic_DNA"/>
</dbReference>
<evidence type="ECO:0000256" key="2">
    <source>
        <dbReference type="ARBA" id="ARBA00022795"/>
    </source>
</evidence>
<keyword evidence="1 4" id="KW-0963">Cytoplasm</keyword>
<reference evidence="5 6" key="1">
    <citation type="journal article" date="2014" name="Antonie Van Leeuwenhoek">
        <title>Fictibacillus enclensis sp. nov., isolated from marine sediment.</title>
        <authorList>
            <person name="Dastager S.G."/>
            <person name="Mawlankar R."/>
            <person name="Srinivasan K."/>
            <person name="Tang S.K."/>
            <person name="Lee J.C."/>
            <person name="Ramana V.V."/>
            <person name="Shouche Y.S."/>
        </authorList>
    </citation>
    <scope>NUCLEOTIDE SEQUENCE [LARGE SCALE GENOMIC DNA]</scope>
    <source>
        <strain evidence="5 6">NIO-1003</strain>
    </source>
</reference>
<comment type="subcellular location">
    <subcellularLocation>
        <location evidence="4">Cytoplasm</location>
    </subcellularLocation>
</comment>
<accession>A0A0V8J7V0</accession>
<evidence type="ECO:0000256" key="1">
    <source>
        <dbReference type="ARBA" id="ARBA00022490"/>
    </source>
</evidence>
<dbReference type="Pfam" id="PF02623">
    <property type="entry name" value="FliW"/>
    <property type="match status" value="1"/>
</dbReference>
<evidence type="ECO:0000313" key="5">
    <source>
        <dbReference type="EMBL" id="KSU83101.1"/>
    </source>
</evidence>
<dbReference type="GO" id="GO:0044780">
    <property type="term" value="P:bacterial-type flagellum assembly"/>
    <property type="evidence" value="ECO:0007669"/>
    <property type="project" value="UniProtKB-UniRule"/>
</dbReference>
<dbReference type="Proteomes" id="UP000054099">
    <property type="component" value="Unassembled WGS sequence"/>
</dbReference>
<dbReference type="AlphaFoldDB" id="A0A0V8J7V0"/>